<dbReference type="RefSeq" id="WP_149305622.1">
    <property type="nucleotide sequence ID" value="NZ_SRSD01000001.1"/>
</dbReference>
<dbReference type="EMBL" id="SRSD01000001">
    <property type="protein sequence ID" value="KAA0895038.1"/>
    <property type="molecule type" value="Genomic_DNA"/>
</dbReference>
<keyword evidence="3" id="KW-1185">Reference proteome</keyword>
<organism evidence="2 3">
    <name type="scientific">Oryzomonas rubra</name>
    <dbReference type="NCBI Taxonomy" id="2509454"/>
    <lineage>
        <taxon>Bacteria</taxon>
        <taxon>Pseudomonadati</taxon>
        <taxon>Thermodesulfobacteriota</taxon>
        <taxon>Desulfuromonadia</taxon>
        <taxon>Geobacterales</taxon>
        <taxon>Geobacteraceae</taxon>
        <taxon>Oryzomonas</taxon>
    </lineage>
</organism>
<gene>
    <name evidence="2" type="ORF">ET418_00515</name>
</gene>
<dbReference type="InterPro" id="IPR050256">
    <property type="entry name" value="Glycosyltransferase_2"/>
</dbReference>
<dbReference type="InterPro" id="IPR001173">
    <property type="entry name" value="Glyco_trans_2-like"/>
</dbReference>
<dbReference type="Gene3D" id="3.90.550.10">
    <property type="entry name" value="Spore Coat Polysaccharide Biosynthesis Protein SpsA, Chain A"/>
    <property type="match status" value="1"/>
</dbReference>
<name>A0A5A9XS03_9BACT</name>
<proteinExistence type="predicted"/>
<feature type="domain" description="Glycosyltransferase 2-like" evidence="1">
    <location>
        <begin position="4"/>
        <end position="159"/>
    </location>
</feature>
<evidence type="ECO:0000313" key="3">
    <source>
        <dbReference type="Proteomes" id="UP000324298"/>
    </source>
</evidence>
<dbReference type="PANTHER" id="PTHR48090:SF7">
    <property type="entry name" value="RFBJ PROTEIN"/>
    <property type="match status" value="1"/>
</dbReference>
<reference evidence="2 3" key="1">
    <citation type="submission" date="2019-04" db="EMBL/GenBank/DDBJ databases">
        <title>Geobacter ruber sp. nov., ferric-reducing bacteria isolated from paddy soil.</title>
        <authorList>
            <person name="Xu Z."/>
            <person name="Masuda Y."/>
            <person name="Itoh H."/>
            <person name="Senoo K."/>
        </authorList>
    </citation>
    <scope>NUCLEOTIDE SEQUENCE [LARGE SCALE GENOMIC DNA]</scope>
    <source>
        <strain evidence="2 3">Red88</strain>
    </source>
</reference>
<protein>
    <submittedName>
        <fullName evidence="2">Glycosyltransferase family 2 protein</fullName>
    </submittedName>
</protein>
<dbReference type="SUPFAM" id="SSF53448">
    <property type="entry name" value="Nucleotide-diphospho-sugar transferases"/>
    <property type="match status" value="1"/>
</dbReference>
<dbReference type="InterPro" id="IPR029044">
    <property type="entry name" value="Nucleotide-diphossugar_trans"/>
</dbReference>
<keyword evidence="2" id="KW-0808">Transferase</keyword>
<dbReference type="GO" id="GO:0016740">
    <property type="term" value="F:transferase activity"/>
    <property type="evidence" value="ECO:0007669"/>
    <property type="project" value="UniProtKB-KW"/>
</dbReference>
<sequence length="220" mass="24179">MAVCILIPAFNAEKSLAAILNECSSLGYPLVVVDDGSTDATASIAAGHGALLLRHNRNRGKGRALRTGFAWALEHDCDAVVTLDADGQHDVSSVPRVVAAAQEGRFDILIASRFSQFQEMGGLRKVWNRFGVWCMRQRTGFEISDSQSGFRCYSGRLLRSVALAADGYNLEMEILMKAWRSGFSIGSLAVPARVADGRATSHFRPVRDTWNICMTFLRYM</sequence>
<dbReference type="PANTHER" id="PTHR48090">
    <property type="entry name" value="UNDECAPRENYL-PHOSPHATE 4-DEOXY-4-FORMAMIDO-L-ARABINOSE TRANSFERASE-RELATED"/>
    <property type="match status" value="1"/>
</dbReference>
<dbReference type="Pfam" id="PF00535">
    <property type="entry name" value="Glycos_transf_2"/>
    <property type="match status" value="1"/>
</dbReference>
<dbReference type="Proteomes" id="UP000324298">
    <property type="component" value="Unassembled WGS sequence"/>
</dbReference>
<comment type="caution">
    <text evidence="2">The sequence shown here is derived from an EMBL/GenBank/DDBJ whole genome shotgun (WGS) entry which is preliminary data.</text>
</comment>
<evidence type="ECO:0000313" key="2">
    <source>
        <dbReference type="EMBL" id="KAA0895038.1"/>
    </source>
</evidence>
<dbReference type="AlphaFoldDB" id="A0A5A9XS03"/>
<accession>A0A5A9XS03</accession>
<dbReference type="OrthoDB" id="9810303at2"/>
<evidence type="ECO:0000259" key="1">
    <source>
        <dbReference type="Pfam" id="PF00535"/>
    </source>
</evidence>
<dbReference type="CDD" id="cd04179">
    <property type="entry name" value="DPM_DPG-synthase_like"/>
    <property type="match status" value="1"/>
</dbReference>